<organism evidence="1 2">
    <name type="scientific">Gossypium schwendimanii</name>
    <name type="common">Cotton</name>
    <dbReference type="NCBI Taxonomy" id="34291"/>
    <lineage>
        <taxon>Eukaryota</taxon>
        <taxon>Viridiplantae</taxon>
        <taxon>Streptophyta</taxon>
        <taxon>Embryophyta</taxon>
        <taxon>Tracheophyta</taxon>
        <taxon>Spermatophyta</taxon>
        <taxon>Magnoliopsida</taxon>
        <taxon>eudicotyledons</taxon>
        <taxon>Gunneridae</taxon>
        <taxon>Pentapetalae</taxon>
        <taxon>rosids</taxon>
        <taxon>malvids</taxon>
        <taxon>Malvales</taxon>
        <taxon>Malvaceae</taxon>
        <taxon>Malvoideae</taxon>
        <taxon>Gossypium</taxon>
    </lineage>
</organism>
<feature type="non-terminal residue" evidence="1">
    <location>
        <position position="58"/>
    </location>
</feature>
<dbReference type="EMBL" id="JABFAF010267291">
    <property type="protein sequence ID" value="MBA0877131.1"/>
    <property type="molecule type" value="Genomic_DNA"/>
</dbReference>
<dbReference type="OrthoDB" id="984389at2759"/>
<gene>
    <name evidence="1" type="ORF">Goshw_024769</name>
</gene>
<sequence>MSQATSSLTPDMDPYGIPQAIKMLDCMSEEDCIGATDDTHIVTILPPNEQIPDIGRKG</sequence>
<reference evidence="1 2" key="1">
    <citation type="journal article" date="2019" name="Genome Biol. Evol.">
        <title>Insights into the evolution of the New World diploid cottons (Gossypium, subgenus Houzingenia) based on genome sequencing.</title>
        <authorList>
            <person name="Grover C.E."/>
            <person name="Arick M.A. 2nd"/>
            <person name="Thrash A."/>
            <person name="Conover J.L."/>
            <person name="Sanders W.S."/>
            <person name="Peterson D.G."/>
            <person name="Frelichowski J.E."/>
            <person name="Scheffler J.A."/>
            <person name="Scheffler B.E."/>
            <person name="Wendel J.F."/>
        </authorList>
    </citation>
    <scope>NUCLEOTIDE SEQUENCE [LARGE SCALE GENOMIC DNA]</scope>
    <source>
        <strain evidence="1">1</strain>
        <tissue evidence="1">Leaf</tissue>
    </source>
</reference>
<dbReference type="AlphaFoldDB" id="A0A7J9N1F0"/>
<evidence type="ECO:0000313" key="1">
    <source>
        <dbReference type="EMBL" id="MBA0877131.1"/>
    </source>
</evidence>
<keyword evidence="2" id="KW-1185">Reference proteome</keyword>
<proteinExistence type="predicted"/>
<accession>A0A7J9N1F0</accession>
<evidence type="ECO:0000313" key="2">
    <source>
        <dbReference type="Proteomes" id="UP000593576"/>
    </source>
</evidence>
<protein>
    <submittedName>
        <fullName evidence="1">Uncharacterized protein</fullName>
    </submittedName>
</protein>
<comment type="caution">
    <text evidence="1">The sequence shown here is derived from an EMBL/GenBank/DDBJ whole genome shotgun (WGS) entry which is preliminary data.</text>
</comment>
<dbReference type="Proteomes" id="UP000593576">
    <property type="component" value="Unassembled WGS sequence"/>
</dbReference>
<name>A0A7J9N1F0_GOSSC</name>